<sequence>MAKIFLTGASGYIGGEVLHVLQTAYPEHEYAVLLRDKEKAEKVSNAYPKVRVLSGDLDSAALLEEEARKADIVVHLANAKHIESVEAIARGLTTPNRAKPGHWIQISGASLLSFPDIEQNAYGEPTDKVYNDFEGAEEVRQLIQRYSKRLIDSFIINLAKLPSSPKTALVFPPLIYGRGRGPVNQRSVQVPELAKATLQRRAGLQVGKGQSIWSNVHITDISQIFAKLVGKALQGEEGNLWNENGLYFAENGELTFKEISQLVTQESHKLGLVDSTSVAELTHQEADELSPHAGILWGTNAREQAQRARTLLDWVPKASALDKEIPEAIRVETERLGLSQTCNQS</sequence>
<dbReference type="InterPro" id="IPR036291">
    <property type="entry name" value="NAD(P)-bd_dom_sf"/>
</dbReference>
<dbReference type="GeneID" id="34458664"/>
<evidence type="ECO:0000313" key="3">
    <source>
        <dbReference type="Proteomes" id="UP000184300"/>
    </source>
</evidence>
<keyword evidence="3" id="KW-1185">Reference proteome</keyword>
<dbReference type="Proteomes" id="UP000184300">
    <property type="component" value="Unassembled WGS sequence"/>
</dbReference>
<dbReference type="Gene3D" id="3.40.50.720">
    <property type="entry name" value="NAD(P)-binding Rossmann-like Domain"/>
    <property type="match status" value="1"/>
</dbReference>
<dbReference type="RefSeq" id="XP_022396761.1">
    <property type="nucleotide sequence ID" value="XM_022542403.1"/>
</dbReference>
<feature type="domain" description="NAD(P)-binding" evidence="1">
    <location>
        <begin position="8"/>
        <end position="112"/>
    </location>
</feature>
<dbReference type="InterPro" id="IPR016040">
    <property type="entry name" value="NAD(P)-bd_dom"/>
</dbReference>
<dbReference type="EMBL" id="KV878913">
    <property type="protein sequence ID" value="OJJ80063.1"/>
    <property type="molecule type" value="Genomic_DNA"/>
</dbReference>
<dbReference type="GO" id="GO:0004029">
    <property type="term" value="F:aldehyde dehydrogenase (NAD+) activity"/>
    <property type="evidence" value="ECO:0007669"/>
    <property type="project" value="TreeGrafter"/>
</dbReference>
<proteinExistence type="predicted"/>
<accession>A0A1L9V817</accession>
<dbReference type="AlphaFoldDB" id="A0A1L9V817"/>
<dbReference type="PANTHER" id="PTHR48079:SF8">
    <property type="entry name" value="NAD(P)-BINDING DOMAIN-CONTAINING PROTEIN"/>
    <property type="match status" value="1"/>
</dbReference>
<dbReference type="OrthoDB" id="2130169at2759"/>
<dbReference type="STRING" id="1160497.A0A1L9V817"/>
<gene>
    <name evidence="2" type="ORF">ASPGLDRAFT_157893</name>
</gene>
<name>A0A1L9V817_ASPGL</name>
<reference evidence="3" key="1">
    <citation type="journal article" date="2017" name="Genome Biol.">
        <title>Comparative genomics reveals high biological diversity and specific adaptations in the industrially and medically important fungal genus Aspergillus.</title>
        <authorList>
            <person name="de Vries R.P."/>
            <person name="Riley R."/>
            <person name="Wiebenga A."/>
            <person name="Aguilar-Osorio G."/>
            <person name="Amillis S."/>
            <person name="Uchima C.A."/>
            <person name="Anderluh G."/>
            <person name="Asadollahi M."/>
            <person name="Askin M."/>
            <person name="Barry K."/>
            <person name="Battaglia E."/>
            <person name="Bayram O."/>
            <person name="Benocci T."/>
            <person name="Braus-Stromeyer S.A."/>
            <person name="Caldana C."/>
            <person name="Canovas D."/>
            <person name="Cerqueira G.C."/>
            <person name="Chen F."/>
            <person name="Chen W."/>
            <person name="Choi C."/>
            <person name="Clum A."/>
            <person name="Dos Santos R.A."/>
            <person name="Damasio A.R."/>
            <person name="Diallinas G."/>
            <person name="Emri T."/>
            <person name="Fekete E."/>
            <person name="Flipphi M."/>
            <person name="Freyberg S."/>
            <person name="Gallo A."/>
            <person name="Gournas C."/>
            <person name="Habgood R."/>
            <person name="Hainaut M."/>
            <person name="Harispe M.L."/>
            <person name="Henrissat B."/>
            <person name="Hilden K.S."/>
            <person name="Hope R."/>
            <person name="Hossain A."/>
            <person name="Karabika E."/>
            <person name="Karaffa L."/>
            <person name="Karanyi Z."/>
            <person name="Krasevec N."/>
            <person name="Kuo A."/>
            <person name="Kusch H."/>
            <person name="LaButti K."/>
            <person name="Lagendijk E.L."/>
            <person name="Lapidus A."/>
            <person name="Levasseur A."/>
            <person name="Lindquist E."/>
            <person name="Lipzen A."/>
            <person name="Logrieco A.F."/>
            <person name="MacCabe A."/>
            <person name="Maekelae M.R."/>
            <person name="Malavazi I."/>
            <person name="Melin P."/>
            <person name="Meyer V."/>
            <person name="Mielnichuk N."/>
            <person name="Miskei M."/>
            <person name="Molnar A.P."/>
            <person name="Mule G."/>
            <person name="Ngan C.Y."/>
            <person name="Orejas M."/>
            <person name="Orosz E."/>
            <person name="Ouedraogo J.P."/>
            <person name="Overkamp K.M."/>
            <person name="Park H.-S."/>
            <person name="Perrone G."/>
            <person name="Piumi F."/>
            <person name="Punt P.J."/>
            <person name="Ram A.F."/>
            <person name="Ramon A."/>
            <person name="Rauscher S."/>
            <person name="Record E."/>
            <person name="Riano-Pachon D.M."/>
            <person name="Robert V."/>
            <person name="Roehrig J."/>
            <person name="Ruller R."/>
            <person name="Salamov A."/>
            <person name="Salih N.S."/>
            <person name="Samson R.A."/>
            <person name="Sandor E."/>
            <person name="Sanguinetti M."/>
            <person name="Schuetze T."/>
            <person name="Sepcic K."/>
            <person name="Shelest E."/>
            <person name="Sherlock G."/>
            <person name="Sophianopoulou V."/>
            <person name="Squina F.M."/>
            <person name="Sun H."/>
            <person name="Susca A."/>
            <person name="Todd R.B."/>
            <person name="Tsang A."/>
            <person name="Unkles S.E."/>
            <person name="van de Wiele N."/>
            <person name="van Rossen-Uffink D."/>
            <person name="Oliveira J.V."/>
            <person name="Vesth T.C."/>
            <person name="Visser J."/>
            <person name="Yu J.-H."/>
            <person name="Zhou M."/>
            <person name="Andersen M.R."/>
            <person name="Archer D.B."/>
            <person name="Baker S.E."/>
            <person name="Benoit I."/>
            <person name="Brakhage A.A."/>
            <person name="Braus G.H."/>
            <person name="Fischer R."/>
            <person name="Frisvad J.C."/>
            <person name="Goldman G.H."/>
            <person name="Houbraken J."/>
            <person name="Oakley B."/>
            <person name="Pocsi I."/>
            <person name="Scazzocchio C."/>
            <person name="Seiboth B."/>
            <person name="vanKuyk P.A."/>
            <person name="Wortman J."/>
            <person name="Dyer P.S."/>
            <person name="Grigoriev I.V."/>
        </authorList>
    </citation>
    <scope>NUCLEOTIDE SEQUENCE [LARGE SCALE GENOMIC DNA]</scope>
    <source>
        <strain evidence="3">CBS 516.65</strain>
    </source>
</reference>
<protein>
    <recommendedName>
        <fullName evidence="1">NAD(P)-binding domain-containing protein</fullName>
    </recommendedName>
</protein>
<dbReference type="Pfam" id="PF13460">
    <property type="entry name" value="NAD_binding_10"/>
    <property type="match status" value="1"/>
</dbReference>
<dbReference type="SUPFAM" id="SSF51735">
    <property type="entry name" value="NAD(P)-binding Rossmann-fold domains"/>
    <property type="match status" value="1"/>
</dbReference>
<dbReference type="VEuPathDB" id="FungiDB:ASPGLDRAFT_157893"/>
<evidence type="ECO:0000313" key="2">
    <source>
        <dbReference type="EMBL" id="OJJ80063.1"/>
    </source>
</evidence>
<dbReference type="PANTHER" id="PTHR48079">
    <property type="entry name" value="PROTEIN YEEZ"/>
    <property type="match status" value="1"/>
</dbReference>
<evidence type="ECO:0000259" key="1">
    <source>
        <dbReference type="Pfam" id="PF13460"/>
    </source>
</evidence>
<dbReference type="InterPro" id="IPR051783">
    <property type="entry name" value="NAD(P)-dependent_oxidoreduct"/>
</dbReference>
<dbReference type="GO" id="GO:0005737">
    <property type="term" value="C:cytoplasm"/>
    <property type="evidence" value="ECO:0007669"/>
    <property type="project" value="TreeGrafter"/>
</dbReference>
<organism evidence="2 3">
    <name type="scientific">Aspergillus glaucus CBS 516.65</name>
    <dbReference type="NCBI Taxonomy" id="1160497"/>
    <lineage>
        <taxon>Eukaryota</taxon>
        <taxon>Fungi</taxon>
        <taxon>Dikarya</taxon>
        <taxon>Ascomycota</taxon>
        <taxon>Pezizomycotina</taxon>
        <taxon>Eurotiomycetes</taxon>
        <taxon>Eurotiomycetidae</taxon>
        <taxon>Eurotiales</taxon>
        <taxon>Aspergillaceae</taxon>
        <taxon>Aspergillus</taxon>
        <taxon>Aspergillus subgen. Aspergillus</taxon>
    </lineage>
</organism>